<dbReference type="PROSITE" id="PS50125">
    <property type="entry name" value="GUANYLATE_CYCLASE_2"/>
    <property type="match status" value="1"/>
</dbReference>
<name>A0ABS9AL10_9GAMM</name>
<dbReference type="Proteomes" id="UP001320122">
    <property type="component" value="Unassembled WGS sequence"/>
</dbReference>
<proteinExistence type="predicted"/>
<dbReference type="SMART" id="SM01080">
    <property type="entry name" value="CHASE2"/>
    <property type="match status" value="1"/>
</dbReference>
<sequence>MDRRWRHWQRLGGAALVALVVAAALELLPWKLLERLEWQVYDQRVRLDQIGTQDPALKIIDIDERSLQALGQWPWPRTLLAELIETLFEEHDAALLGVDVVFAEPETALWQRHWEQLREQYPVLEEASLPDDGDQRLAEVLAGYPVVLGYYFQSDTSAQALSSSGALPEPLDLAEAPPLPLPEPGRFTGNLEVLQQAAMGGGFFDNPRVDADGVYRRMPMLQRWQDEVYPALPLAMLLTLLGQPQVSLVVAEGAGQPQLEALDVGGFEIPVDGRGAALVPWYGPRGHFDYVSAVDVLEGEMAPGELAGTTLILGASAPGLMDLRATPVGAVFPGPEIHLNLLAGMLHQSFMADPPWVAGAELVALVGLGALMVVLYPLLGAPWLMALSVVLVALSLGGNWWAWQQGLVLPLAGLLVLLVVQLLWHLSANLLRSHWQKQWVAARFGQYVPPALVEDMVDSDEDFGLAGEERELTVLFSDIRDFTAFAESLTPRELTEVMNRLLTPLTAAIHLHGGTIDKYMGDAVMAFWGAPLRDPDHAEHALHGAWAMREALEAVNRELHAEGKPPLSMGLGLNSGEMSVGNMGSRFRMAYTVMGDNVNLGSRLEALTKTYGVAVIVSESVVARAPAWIFRRLDRVRVKGRKAPLWIYEPLGLAAVVSGPRQQWVGAYEAAVECYQQGDFSDAEAAFRALPDDDPVTQLYLARLAELRRQPPSEWDGVWRHLDK</sequence>
<feature type="transmembrane region" description="Helical" evidence="1">
    <location>
        <begin position="407"/>
        <end position="427"/>
    </location>
</feature>
<evidence type="ECO:0000256" key="1">
    <source>
        <dbReference type="SAM" id="Phobius"/>
    </source>
</evidence>
<accession>A0ABS9AL10</accession>
<dbReference type="EMBL" id="JABFTT010000021">
    <property type="protein sequence ID" value="MCE8022409.1"/>
    <property type="molecule type" value="Genomic_DNA"/>
</dbReference>
<dbReference type="CDD" id="cd07302">
    <property type="entry name" value="CHD"/>
    <property type="match status" value="1"/>
</dbReference>
<dbReference type="Pfam" id="PF05226">
    <property type="entry name" value="CHASE2"/>
    <property type="match status" value="1"/>
</dbReference>
<evidence type="ECO:0000313" key="3">
    <source>
        <dbReference type="EMBL" id="MCE8022409.1"/>
    </source>
</evidence>
<dbReference type="InterPro" id="IPR050697">
    <property type="entry name" value="Adenylyl/Guanylyl_Cyclase_3/4"/>
</dbReference>
<dbReference type="PANTHER" id="PTHR43081:SF1">
    <property type="entry name" value="ADENYLATE CYCLASE, TERMINAL-DIFFERENTIATION SPECIFIC"/>
    <property type="match status" value="1"/>
</dbReference>
<dbReference type="InterPro" id="IPR029787">
    <property type="entry name" value="Nucleotide_cyclase"/>
</dbReference>
<gene>
    <name evidence="3" type="ORF">HOP51_20190</name>
</gene>
<keyword evidence="1" id="KW-0472">Membrane</keyword>
<evidence type="ECO:0000259" key="2">
    <source>
        <dbReference type="PROSITE" id="PS50125"/>
    </source>
</evidence>
<keyword evidence="1" id="KW-1133">Transmembrane helix</keyword>
<dbReference type="Pfam" id="PF00211">
    <property type="entry name" value="Guanylate_cyc"/>
    <property type="match status" value="1"/>
</dbReference>
<feature type="domain" description="Guanylate cyclase" evidence="2">
    <location>
        <begin position="473"/>
        <end position="605"/>
    </location>
</feature>
<keyword evidence="4" id="KW-1185">Reference proteome</keyword>
<dbReference type="InterPro" id="IPR007890">
    <property type="entry name" value="CHASE2"/>
</dbReference>
<dbReference type="PANTHER" id="PTHR43081">
    <property type="entry name" value="ADENYLATE CYCLASE, TERMINAL-DIFFERENTIATION SPECIFIC-RELATED"/>
    <property type="match status" value="1"/>
</dbReference>
<dbReference type="Gene3D" id="3.30.70.1230">
    <property type="entry name" value="Nucleotide cyclase"/>
    <property type="match status" value="1"/>
</dbReference>
<feature type="transmembrane region" description="Helical" evidence="1">
    <location>
        <begin position="383"/>
        <end position="401"/>
    </location>
</feature>
<dbReference type="SUPFAM" id="SSF55073">
    <property type="entry name" value="Nucleotide cyclase"/>
    <property type="match status" value="1"/>
</dbReference>
<evidence type="ECO:0000313" key="4">
    <source>
        <dbReference type="Proteomes" id="UP001320122"/>
    </source>
</evidence>
<protein>
    <submittedName>
        <fullName evidence="3">Adenylate/guanylate cyclase domain-containing protein</fullName>
    </submittedName>
</protein>
<dbReference type="InterPro" id="IPR001054">
    <property type="entry name" value="A/G_cyclase"/>
</dbReference>
<dbReference type="SMART" id="SM00044">
    <property type="entry name" value="CYCc"/>
    <property type="match status" value="1"/>
</dbReference>
<keyword evidence="1" id="KW-0812">Transmembrane</keyword>
<organism evidence="3 4">
    <name type="scientific">Billgrantia zhangzhouensis</name>
    <dbReference type="NCBI Taxonomy" id="2733481"/>
    <lineage>
        <taxon>Bacteria</taxon>
        <taxon>Pseudomonadati</taxon>
        <taxon>Pseudomonadota</taxon>
        <taxon>Gammaproteobacteria</taxon>
        <taxon>Oceanospirillales</taxon>
        <taxon>Halomonadaceae</taxon>
        <taxon>Billgrantia</taxon>
    </lineage>
</organism>
<reference evidence="3 4" key="1">
    <citation type="journal article" date="2021" name="Front. Microbiol.">
        <title>Aerobic Denitrification and Heterotrophic Sulfur Oxidation in the Genus Halomonas Revealed by Six Novel Species Characterizations and Genome-Based Analysis.</title>
        <authorList>
            <person name="Wang L."/>
            <person name="Shao Z."/>
        </authorList>
    </citation>
    <scope>NUCLEOTIDE SEQUENCE [LARGE SCALE GENOMIC DNA]</scope>
    <source>
        <strain evidence="3 4">MCCC 1A11036</strain>
    </source>
</reference>
<comment type="caution">
    <text evidence="3">The sequence shown here is derived from an EMBL/GenBank/DDBJ whole genome shotgun (WGS) entry which is preliminary data.</text>
</comment>